<comment type="caution">
    <text evidence="2">The sequence shown here is derived from an EMBL/GenBank/DDBJ whole genome shotgun (WGS) entry which is preliminary data.</text>
</comment>
<dbReference type="CDD" id="cd14789">
    <property type="entry name" value="Tiki"/>
    <property type="match status" value="1"/>
</dbReference>
<feature type="chain" id="PRO_5031489788" description="TraB/GumN family protein" evidence="1">
    <location>
        <begin position="35"/>
        <end position="315"/>
    </location>
</feature>
<dbReference type="RefSeq" id="WP_168046188.1">
    <property type="nucleotide sequence ID" value="NZ_JAATJM010000001.1"/>
</dbReference>
<organism evidence="2 3">
    <name type="scientific">Brevundimonas alba</name>
    <dbReference type="NCBI Taxonomy" id="74314"/>
    <lineage>
        <taxon>Bacteria</taxon>
        <taxon>Pseudomonadati</taxon>
        <taxon>Pseudomonadota</taxon>
        <taxon>Alphaproteobacteria</taxon>
        <taxon>Caulobacterales</taxon>
        <taxon>Caulobacteraceae</taxon>
        <taxon>Brevundimonas</taxon>
    </lineage>
</organism>
<accession>A0A7X5YK57</accession>
<sequence>MSAFKPRRLAGPFRAVLGLGIAAALLFQPAAALAQANAAAASAPVSSSGGPALWVVRDEDSTLYLFGTVHVLRPTTLWRWARIENAFDSADRVVLEISNPDDQAAIVPLVQQRGLSPERPLSSLLNAEERVKLDAAAQTMGASGAALDPMRPWLAALTLSVAPLTNAGYDPMSGVELGLKARATAAGKEVGGFETIDEQVRILAGFPEDDQLAFLRSTLEDFESASTDLDRLVEAWSTGDVRAIDRLGVQPMRRADRALYEALLVKRNTNWANQIQTMLDGSGTVFIAVGSAHLAGGDSVQSMLNRRGVRVERIN</sequence>
<dbReference type="Pfam" id="PF01963">
    <property type="entry name" value="TraB_PrgY_gumN"/>
    <property type="match status" value="1"/>
</dbReference>
<dbReference type="EMBL" id="JAATJM010000001">
    <property type="protein sequence ID" value="NJC41248.1"/>
    <property type="molecule type" value="Genomic_DNA"/>
</dbReference>
<reference evidence="2 3" key="1">
    <citation type="submission" date="2020-03" db="EMBL/GenBank/DDBJ databases">
        <title>Genomic Encyclopedia of Type Strains, Phase IV (KMG-IV): sequencing the most valuable type-strain genomes for metagenomic binning, comparative biology and taxonomic classification.</title>
        <authorList>
            <person name="Goeker M."/>
        </authorList>
    </citation>
    <scope>NUCLEOTIDE SEQUENCE [LARGE SCALE GENOMIC DNA]</scope>
    <source>
        <strain evidence="2 3">DSM 4736</strain>
    </source>
</reference>
<gene>
    <name evidence="2" type="ORF">GGQ87_001506</name>
</gene>
<protein>
    <recommendedName>
        <fullName evidence="4">TraB/GumN family protein</fullName>
    </recommendedName>
</protein>
<evidence type="ECO:0000256" key="1">
    <source>
        <dbReference type="SAM" id="SignalP"/>
    </source>
</evidence>
<keyword evidence="1" id="KW-0732">Signal</keyword>
<dbReference type="PANTHER" id="PTHR40590">
    <property type="entry name" value="CYTOPLASMIC PROTEIN-RELATED"/>
    <property type="match status" value="1"/>
</dbReference>
<name>A0A7X5YK57_9CAUL</name>
<proteinExistence type="predicted"/>
<evidence type="ECO:0000313" key="2">
    <source>
        <dbReference type="EMBL" id="NJC41248.1"/>
    </source>
</evidence>
<dbReference type="InterPro" id="IPR047111">
    <property type="entry name" value="YbaP-like"/>
</dbReference>
<keyword evidence="3" id="KW-1185">Reference proteome</keyword>
<evidence type="ECO:0000313" key="3">
    <source>
        <dbReference type="Proteomes" id="UP000587415"/>
    </source>
</evidence>
<feature type="signal peptide" evidence="1">
    <location>
        <begin position="1"/>
        <end position="34"/>
    </location>
</feature>
<evidence type="ECO:0008006" key="4">
    <source>
        <dbReference type="Google" id="ProtNLM"/>
    </source>
</evidence>
<dbReference type="InterPro" id="IPR002816">
    <property type="entry name" value="TraB/PrgY/GumN_fam"/>
</dbReference>
<dbReference type="Proteomes" id="UP000587415">
    <property type="component" value="Unassembled WGS sequence"/>
</dbReference>
<dbReference type="AlphaFoldDB" id="A0A7X5YK57"/>
<dbReference type="PANTHER" id="PTHR40590:SF1">
    <property type="entry name" value="CYTOPLASMIC PROTEIN"/>
    <property type="match status" value="1"/>
</dbReference>